<accession>A0ABQ9F2D5</accession>
<dbReference type="Gene3D" id="6.10.250.640">
    <property type="match status" value="1"/>
</dbReference>
<reference evidence="9 10" key="1">
    <citation type="submission" date="2022-12" db="EMBL/GenBank/DDBJ databases">
        <title>Chromosome-level genome of Tegillarca granosa.</title>
        <authorList>
            <person name="Kim J."/>
        </authorList>
    </citation>
    <scope>NUCLEOTIDE SEQUENCE [LARGE SCALE GENOMIC DNA]</scope>
    <source>
        <strain evidence="9">Teg-2019</strain>
        <tissue evidence="9">Adductor muscle</tissue>
    </source>
</reference>
<sequence>MRYIVIIAFFLLFNCTWSKESKKDAQNEEKDKWKKKDVRDFNDADVERLYDQWEEDEEDLPYDELPEWKKDPPKVDLSQLDPSNPEKLLMQSKRGRTLMIFATVAGNPTEKETEQITSLWHTSLFNAQYEIQRYVVGTNRVLFMMNNGAKAWEIKDYLVSLESCAEVTVEGKSYPGKGALMEQQKRAEATMKKEKEEEEEEEIKADDDDEENTNR</sequence>
<gene>
    <name evidence="9" type="ORF">KUTeg_010913</name>
</gene>
<feature type="region of interest" description="Disordered" evidence="7">
    <location>
        <begin position="178"/>
        <end position="215"/>
    </location>
</feature>
<evidence type="ECO:0000256" key="8">
    <source>
        <dbReference type="SAM" id="SignalP"/>
    </source>
</evidence>
<keyword evidence="10" id="KW-1185">Reference proteome</keyword>
<evidence type="ECO:0000256" key="1">
    <source>
        <dbReference type="ARBA" id="ARBA00004240"/>
    </source>
</evidence>
<comment type="similarity">
    <text evidence="2">Belongs to the MESD family.</text>
</comment>
<feature type="region of interest" description="Disordered" evidence="7">
    <location>
        <begin position="52"/>
        <end position="74"/>
    </location>
</feature>
<feature type="signal peptide" evidence="8">
    <location>
        <begin position="1"/>
        <end position="18"/>
    </location>
</feature>
<dbReference type="PANTHER" id="PTHR17600:SF2">
    <property type="entry name" value="LRP CHAPERONE MESD"/>
    <property type="match status" value="1"/>
</dbReference>
<keyword evidence="6" id="KW-0143">Chaperone</keyword>
<dbReference type="Proteomes" id="UP001217089">
    <property type="component" value="Unassembled WGS sequence"/>
</dbReference>
<evidence type="ECO:0000256" key="5">
    <source>
        <dbReference type="ARBA" id="ARBA00022824"/>
    </source>
</evidence>
<evidence type="ECO:0000256" key="4">
    <source>
        <dbReference type="ARBA" id="ARBA00022729"/>
    </source>
</evidence>
<evidence type="ECO:0000313" key="9">
    <source>
        <dbReference type="EMBL" id="KAJ8311558.1"/>
    </source>
</evidence>
<evidence type="ECO:0000313" key="10">
    <source>
        <dbReference type="Proteomes" id="UP001217089"/>
    </source>
</evidence>
<keyword evidence="5" id="KW-0256">Endoplasmic reticulum</keyword>
<dbReference type="EMBL" id="JARBDR010000496">
    <property type="protein sequence ID" value="KAJ8311558.1"/>
    <property type="molecule type" value="Genomic_DNA"/>
</dbReference>
<evidence type="ECO:0000256" key="6">
    <source>
        <dbReference type="ARBA" id="ARBA00023186"/>
    </source>
</evidence>
<dbReference type="InterPro" id="IPR019330">
    <property type="entry name" value="MESD"/>
</dbReference>
<protein>
    <recommendedName>
        <fullName evidence="11">LDLR chaperone MESD</fullName>
    </recommendedName>
</protein>
<feature type="compositionally biased region" description="Basic and acidic residues" evidence="7">
    <location>
        <begin position="183"/>
        <end position="195"/>
    </location>
</feature>
<proteinExistence type="inferred from homology"/>
<evidence type="ECO:0008006" key="11">
    <source>
        <dbReference type="Google" id="ProtNLM"/>
    </source>
</evidence>
<keyword evidence="4 8" id="KW-0732">Signal</keyword>
<keyword evidence="3" id="KW-0879">Wnt signaling pathway</keyword>
<dbReference type="Gene3D" id="3.30.70.260">
    <property type="match status" value="1"/>
</dbReference>
<organism evidence="9 10">
    <name type="scientific">Tegillarca granosa</name>
    <name type="common">Malaysian cockle</name>
    <name type="synonym">Anadara granosa</name>
    <dbReference type="NCBI Taxonomy" id="220873"/>
    <lineage>
        <taxon>Eukaryota</taxon>
        <taxon>Metazoa</taxon>
        <taxon>Spiralia</taxon>
        <taxon>Lophotrochozoa</taxon>
        <taxon>Mollusca</taxon>
        <taxon>Bivalvia</taxon>
        <taxon>Autobranchia</taxon>
        <taxon>Pteriomorphia</taxon>
        <taxon>Arcoida</taxon>
        <taxon>Arcoidea</taxon>
        <taxon>Arcidae</taxon>
        <taxon>Tegillarca</taxon>
    </lineage>
</organism>
<evidence type="ECO:0000256" key="7">
    <source>
        <dbReference type="SAM" id="MobiDB-lite"/>
    </source>
</evidence>
<dbReference type="Pfam" id="PF10185">
    <property type="entry name" value="Mesd"/>
    <property type="match status" value="1"/>
</dbReference>
<feature type="compositionally biased region" description="Acidic residues" evidence="7">
    <location>
        <begin position="196"/>
        <end position="215"/>
    </location>
</feature>
<feature type="compositionally biased region" description="Acidic residues" evidence="7">
    <location>
        <begin position="52"/>
        <end position="65"/>
    </location>
</feature>
<evidence type="ECO:0000256" key="3">
    <source>
        <dbReference type="ARBA" id="ARBA00022687"/>
    </source>
</evidence>
<comment type="caution">
    <text evidence="9">The sequence shown here is derived from an EMBL/GenBank/DDBJ whole genome shotgun (WGS) entry which is preliminary data.</text>
</comment>
<dbReference type="PANTHER" id="PTHR17600">
    <property type="entry name" value="MESODERM DEVELOPMENT CANDIDATE 2"/>
    <property type="match status" value="1"/>
</dbReference>
<name>A0ABQ9F2D5_TEGGR</name>
<feature type="chain" id="PRO_5045561610" description="LDLR chaperone MESD" evidence="8">
    <location>
        <begin position="19"/>
        <end position="215"/>
    </location>
</feature>
<comment type="subcellular location">
    <subcellularLocation>
        <location evidence="1">Endoplasmic reticulum</location>
    </subcellularLocation>
</comment>
<evidence type="ECO:0000256" key="2">
    <source>
        <dbReference type="ARBA" id="ARBA00011068"/>
    </source>
</evidence>